<dbReference type="InterPro" id="IPR041698">
    <property type="entry name" value="Methyltransf_25"/>
</dbReference>
<organism evidence="4 5">
    <name type="scientific">Candidatus Adlerbacteria bacterium RIFOXYC1_FULL_48_26</name>
    <dbReference type="NCBI Taxonomy" id="1797247"/>
    <lineage>
        <taxon>Bacteria</taxon>
        <taxon>Candidatus Adleribacteriota</taxon>
    </lineage>
</organism>
<dbReference type="PANTHER" id="PTHR43861:SF1">
    <property type="entry name" value="TRANS-ACONITATE 2-METHYLTRANSFERASE"/>
    <property type="match status" value="1"/>
</dbReference>
<gene>
    <name evidence="4" type="ORF">A2419_00780</name>
</gene>
<dbReference type="GO" id="GO:0008168">
    <property type="term" value="F:methyltransferase activity"/>
    <property type="evidence" value="ECO:0007669"/>
    <property type="project" value="UniProtKB-KW"/>
</dbReference>
<dbReference type="PANTHER" id="PTHR43861">
    <property type="entry name" value="TRANS-ACONITATE 2-METHYLTRANSFERASE-RELATED"/>
    <property type="match status" value="1"/>
</dbReference>
<keyword evidence="1" id="KW-0489">Methyltransferase</keyword>
<evidence type="ECO:0000256" key="1">
    <source>
        <dbReference type="ARBA" id="ARBA00022603"/>
    </source>
</evidence>
<reference evidence="4 5" key="1">
    <citation type="journal article" date="2016" name="Nat. Commun.">
        <title>Thousands of microbial genomes shed light on interconnected biogeochemical processes in an aquifer system.</title>
        <authorList>
            <person name="Anantharaman K."/>
            <person name="Brown C.T."/>
            <person name="Hug L.A."/>
            <person name="Sharon I."/>
            <person name="Castelle C.J."/>
            <person name="Probst A.J."/>
            <person name="Thomas B.C."/>
            <person name="Singh A."/>
            <person name="Wilkins M.J."/>
            <person name="Karaoz U."/>
            <person name="Brodie E.L."/>
            <person name="Williams K.H."/>
            <person name="Hubbard S.S."/>
            <person name="Banfield J.F."/>
        </authorList>
    </citation>
    <scope>NUCLEOTIDE SEQUENCE [LARGE SCALE GENOMIC DNA]</scope>
</reference>
<name>A0A1F4Y345_9BACT</name>
<dbReference type="Gene3D" id="3.40.50.150">
    <property type="entry name" value="Vaccinia Virus protein VP39"/>
    <property type="match status" value="1"/>
</dbReference>
<dbReference type="InterPro" id="IPR029063">
    <property type="entry name" value="SAM-dependent_MTases_sf"/>
</dbReference>
<evidence type="ECO:0000313" key="4">
    <source>
        <dbReference type="EMBL" id="OGC88372.1"/>
    </source>
</evidence>
<accession>A0A1F4Y345</accession>
<sequence>MLAEAVGVIWHSQPNAVLDAGCGTGNLLARLAAPYIPKLVGMDSSTEMLARAEKKCPAVQFVQAELNTQLPFEESAFDAIACVNALYAVDDPNKTLAEFARISAHDATLVIVTPKQNYDNGLILKAHCGSTKPDEYWRNLHSDLAREELLMREALQDEVTFQKMRSVVDVNRRISTNMRFHFFTGPELRNALQLAGFSVIDLRETYARQSHLLIARRT</sequence>
<protein>
    <recommendedName>
        <fullName evidence="3">Methyltransferase domain-containing protein</fullName>
    </recommendedName>
</protein>
<feature type="domain" description="Methyltransferase" evidence="3">
    <location>
        <begin position="17"/>
        <end position="102"/>
    </location>
</feature>
<comment type="caution">
    <text evidence="4">The sequence shown here is derived from an EMBL/GenBank/DDBJ whole genome shotgun (WGS) entry which is preliminary data.</text>
</comment>
<evidence type="ECO:0000256" key="2">
    <source>
        <dbReference type="ARBA" id="ARBA00022679"/>
    </source>
</evidence>
<dbReference type="STRING" id="1797247.A2419_00780"/>
<evidence type="ECO:0000313" key="5">
    <source>
        <dbReference type="Proteomes" id="UP000176568"/>
    </source>
</evidence>
<dbReference type="AlphaFoldDB" id="A0A1F4Y345"/>
<evidence type="ECO:0000259" key="3">
    <source>
        <dbReference type="Pfam" id="PF13649"/>
    </source>
</evidence>
<dbReference type="Pfam" id="PF13649">
    <property type="entry name" value="Methyltransf_25"/>
    <property type="match status" value="1"/>
</dbReference>
<dbReference type="EMBL" id="MEXB01000009">
    <property type="protein sequence ID" value="OGC88372.1"/>
    <property type="molecule type" value="Genomic_DNA"/>
</dbReference>
<dbReference type="Proteomes" id="UP000176568">
    <property type="component" value="Unassembled WGS sequence"/>
</dbReference>
<keyword evidence="2" id="KW-0808">Transferase</keyword>
<dbReference type="SUPFAM" id="SSF53335">
    <property type="entry name" value="S-adenosyl-L-methionine-dependent methyltransferases"/>
    <property type="match status" value="1"/>
</dbReference>
<dbReference type="CDD" id="cd02440">
    <property type="entry name" value="AdoMet_MTases"/>
    <property type="match status" value="1"/>
</dbReference>
<dbReference type="GO" id="GO:0032259">
    <property type="term" value="P:methylation"/>
    <property type="evidence" value="ECO:0007669"/>
    <property type="project" value="UniProtKB-KW"/>
</dbReference>
<proteinExistence type="predicted"/>